<protein>
    <recommendedName>
        <fullName evidence="10">DoxX family protein</fullName>
    </recommendedName>
</protein>
<evidence type="ECO:0000256" key="3">
    <source>
        <dbReference type="ARBA" id="ARBA00022475"/>
    </source>
</evidence>
<dbReference type="Pfam" id="PF07681">
    <property type="entry name" value="DoxX"/>
    <property type="match status" value="1"/>
</dbReference>
<evidence type="ECO:0000256" key="7">
    <source>
        <dbReference type="SAM" id="Phobius"/>
    </source>
</evidence>
<keyword evidence="4 7" id="KW-0812">Transmembrane</keyword>
<gene>
    <name evidence="8" type="ORF">DIW82_04200</name>
</gene>
<comment type="similarity">
    <text evidence="2">Belongs to the DoxX family.</text>
</comment>
<evidence type="ECO:0000256" key="4">
    <source>
        <dbReference type="ARBA" id="ARBA00022692"/>
    </source>
</evidence>
<proteinExistence type="inferred from homology"/>
<evidence type="ECO:0000256" key="6">
    <source>
        <dbReference type="ARBA" id="ARBA00023136"/>
    </source>
</evidence>
<evidence type="ECO:0000256" key="1">
    <source>
        <dbReference type="ARBA" id="ARBA00004651"/>
    </source>
</evidence>
<dbReference type="PANTHER" id="PTHR33452:SF1">
    <property type="entry name" value="INNER MEMBRANE PROTEIN YPHA-RELATED"/>
    <property type="match status" value="1"/>
</dbReference>
<feature type="transmembrane region" description="Helical" evidence="7">
    <location>
        <begin position="105"/>
        <end position="125"/>
    </location>
</feature>
<dbReference type="GO" id="GO:0005886">
    <property type="term" value="C:plasma membrane"/>
    <property type="evidence" value="ECO:0007669"/>
    <property type="project" value="UniProtKB-SubCell"/>
</dbReference>
<reference evidence="8 9" key="1">
    <citation type="journal article" date="2018" name="Nat. Biotechnol.">
        <title>A standardized bacterial taxonomy based on genome phylogeny substantially revises the tree of life.</title>
        <authorList>
            <person name="Parks D.H."/>
            <person name="Chuvochina M."/>
            <person name="Waite D.W."/>
            <person name="Rinke C."/>
            <person name="Skarshewski A."/>
            <person name="Chaumeil P.A."/>
            <person name="Hugenholtz P."/>
        </authorList>
    </citation>
    <scope>NUCLEOTIDE SEQUENCE [LARGE SCALE GENOMIC DNA]</scope>
    <source>
        <strain evidence="8">UBA11247</strain>
    </source>
</reference>
<dbReference type="EMBL" id="DQID01000119">
    <property type="protein sequence ID" value="HCT14006.1"/>
    <property type="molecule type" value="Genomic_DNA"/>
</dbReference>
<accession>A0A3D4SXJ4</accession>
<feature type="transmembrane region" description="Helical" evidence="7">
    <location>
        <begin position="40"/>
        <end position="61"/>
    </location>
</feature>
<dbReference type="STRING" id="863239.GCA_000213935_00993"/>
<name>A0A3D4SXJ4_9CORY</name>
<feature type="transmembrane region" description="Helical" evidence="7">
    <location>
        <begin position="6"/>
        <end position="28"/>
    </location>
</feature>
<keyword evidence="3" id="KW-1003">Cell membrane</keyword>
<comment type="subcellular location">
    <subcellularLocation>
        <location evidence="1">Cell membrane</location>
        <topology evidence="1">Multi-pass membrane protein</topology>
    </subcellularLocation>
</comment>
<evidence type="ECO:0000313" key="8">
    <source>
        <dbReference type="EMBL" id="HCT14006.1"/>
    </source>
</evidence>
<dbReference type="RefSeq" id="WP_273051270.1">
    <property type="nucleotide sequence ID" value="NZ_DAITTW010000019.1"/>
</dbReference>
<feature type="transmembrane region" description="Helical" evidence="7">
    <location>
        <begin position="67"/>
        <end position="93"/>
    </location>
</feature>
<evidence type="ECO:0000256" key="2">
    <source>
        <dbReference type="ARBA" id="ARBA00006679"/>
    </source>
</evidence>
<organism evidence="8 9">
    <name type="scientific">Corynebacterium nuruki</name>
    <dbReference type="NCBI Taxonomy" id="1032851"/>
    <lineage>
        <taxon>Bacteria</taxon>
        <taxon>Bacillati</taxon>
        <taxon>Actinomycetota</taxon>
        <taxon>Actinomycetes</taxon>
        <taxon>Mycobacteriales</taxon>
        <taxon>Corynebacteriaceae</taxon>
        <taxon>Corynebacterium</taxon>
    </lineage>
</organism>
<keyword evidence="6 7" id="KW-0472">Membrane</keyword>
<dbReference type="InterPro" id="IPR032808">
    <property type="entry name" value="DoxX"/>
</dbReference>
<sequence length="141" mass="14583">MKGSPLISDIVILIARIAIGVTLLAHGWQKFFTNGISGTADGFEAMGVTAPTASAVFAAIVELVGGILIIVGLFTPVVAVFVVIDMLGAWWFVHKDAGTIFVADGGYELVLMLAAGAAIIGALVGGKFSLDRLLFHRKAAA</sequence>
<dbReference type="Proteomes" id="UP000261739">
    <property type="component" value="Unassembled WGS sequence"/>
</dbReference>
<dbReference type="PANTHER" id="PTHR33452">
    <property type="entry name" value="OXIDOREDUCTASE CATD-RELATED"/>
    <property type="match status" value="1"/>
</dbReference>
<comment type="caution">
    <text evidence="8">The sequence shown here is derived from an EMBL/GenBank/DDBJ whole genome shotgun (WGS) entry which is preliminary data.</text>
</comment>
<keyword evidence="5 7" id="KW-1133">Transmembrane helix</keyword>
<dbReference type="AlphaFoldDB" id="A0A3D4SXJ4"/>
<dbReference type="InterPro" id="IPR051907">
    <property type="entry name" value="DoxX-like_oxidoreductase"/>
</dbReference>
<evidence type="ECO:0000256" key="5">
    <source>
        <dbReference type="ARBA" id="ARBA00022989"/>
    </source>
</evidence>
<evidence type="ECO:0008006" key="10">
    <source>
        <dbReference type="Google" id="ProtNLM"/>
    </source>
</evidence>
<evidence type="ECO:0000313" key="9">
    <source>
        <dbReference type="Proteomes" id="UP000261739"/>
    </source>
</evidence>